<dbReference type="GeneTree" id="ENSGT01050000244850"/>
<dbReference type="PROSITE" id="PS51004">
    <property type="entry name" value="SEMA"/>
    <property type="match status" value="1"/>
</dbReference>
<evidence type="ECO:0000256" key="7">
    <source>
        <dbReference type="ARBA" id="ARBA00022989"/>
    </source>
</evidence>
<dbReference type="InterPro" id="IPR041362">
    <property type="entry name" value="TIG2_plexin"/>
</dbReference>
<evidence type="ECO:0000256" key="6">
    <source>
        <dbReference type="ARBA" id="ARBA00022737"/>
    </source>
</evidence>
<dbReference type="InterPro" id="IPR015943">
    <property type="entry name" value="WD40/YVTN_repeat-like_dom_sf"/>
</dbReference>
<evidence type="ECO:0000259" key="15">
    <source>
        <dbReference type="PROSITE" id="PS51004"/>
    </source>
</evidence>
<dbReference type="InterPro" id="IPR041019">
    <property type="entry name" value="TIG1_plexin"/>
</dbReference>
<keyword evidence="5 14" id="KW-0732">Signal</keyword>
<dbReference type="Gene3D" id="1.10.506.10">
    <property type="entry name" value="GTPase Activation - p120gap, domain 1"/>
    <property type="match status" value="2"/>
</dbReference>
<dbReference type="CDD" id="cd01181">
    <property type="entry name" value="IPT_plexin_repeat3"/>
    <property type="match status" value="1"/>
</dbReference>
<dbReference type="FunFam" id="3.10.20.90:FF:000018">
    <property type="entry name" value="Plexin A2"/>
    <property type="match status" value="1"/>
</dbReference>
<reference evidence="16 17" key="1">
    <citation type="journal article" date="2010" name="PLoS Biol.">
        <title>Multi-platform next-generation sequencing of the domestic turkey (Meleagris gallopavo): genome assembly and analysis.</title>
        <authorList>
            <person name="Dalloul R.A."/>
            <person name="Long J.A."/>
            <person name="Zimin A.V."/>
            <person name="Aslam L."/>
            <person name="Beal K."/>
            <person name="Blomberg L.A."/>
            <person name="Bouffard P."/>
            <person name="Burt D.W."/>
            <person name="Crasta O."/>
            <person name="Crooijmans R.P."/>
            <person name="Cooper K."/>
            <person name="Coulombe R.A."/>
            <person name="De S."/>
            <person name="Delany M.E."/>
            <person name="Dodgson J.B."/>
            <person name="Dong J.J."/>
            <person name="Evans C."/>
            <person name="Frederickson K.M."/>
            <person name="Flicek P."/>
            <person name="Florea L."/>
            <person name="Folkerts O."/>
            <person name="Groenen M.A."/>
            <person name="Harkins T.T."/>
            <person name="Herrero J."/>
            <person name="Hoffmann S."/>
            <person name="Megens H.J."/>
            <person name="Jiang A."/>
            <person name="de Jong P."/>
            <person name="Kaiser P."/>
            <person name="Kim H."/>
            <person name="Kim K.W."/>
            <person name="Kim S."/>
            <person name="Langenberger D."/>
            <person name="Lee M.K."/>
            <person name="Lee T."/>
            <person name="Mane S."/>
            <person name="Marcais G."/>
            <person name="Marz M."/>
            <person name="McElroy A.P."/>
            <person name="Modise T."/>
            <person name="Nefedov M."/>
            <person name="Notredame C."/>
            <person name="Paton I.R."/>
            <person name="Payne W.S."/>
            <person name="Pertea G."/>
            <person name="Prickett D."/>
            <person name="Puiu D."/>
            <person name="Qioa D."/>
            <person name="Raineri E."/>
            <person name="Ruffier M."/>
            <person name="Salzberg S.L."/>
            <person name="Schatz M.C."/>
            <person name="Scheuring C."/>
            <person name="Schmidt C.J."/>
            <person name="Schroeder S."/>
            <person name="Searle S.M."/>
            <person name="Smith E.J."/>
            <person name="Smith J."/>
            <person name="Sonstegard T.S."/>
            <person name="Stadler P.F."/>
            <person name="Tafer H."/>
            <person name="Tu Z.J."/>
            <person name="Van Tassell C.P."/>
            <person name="Vilella A.J."/>
            <person name="Williams K.P."/>
            <person name="Yorke J.A."/>
            <person name="Zhang L."/>
            <person name="Zhang H.B."/>
            <person name="Zhang X."/>
            <person name="Zhang Y."/>
            <person name="Reed K.M."/>
        </authorList>
    </citation>
    <scope>NUCLEOTIDE SEQUENCE [LARGE SCALE GENOMIC DNA]</scope>
</reference>
<dbReference type="Pfam" id="PF17960">
    <property type="entry name" value="TIG_plexin"/>
    <property type="match status" value="1"/>
</dbReference>
<dbReference type="CDD" id="cd01180">
    <property type="entry name" value="IPT_plexin_repeat1"/>
    <property type="match status" value="1"/>
</dbReference>
<keyword evidence="7 13" id="KW-1133">Transmembrane helix</keyword>
<protein>
    <recommendedName>
        <fullName evidence="15">Sema domain-containing protein</fullName>
    </recommendedName>
</protein>
<dbReference type="FunFam" id="1.10.506.10:FF:000006">
    <property type="entry name" value="Plexin A1"/>
    <property type="match status" value="1"/>
</dbReference>
<dbReference type="Pfam" id="PF08337">
    <property type="entry name" value="Plexin_cytopl"/>
    <property type="match status" value="1"/>
</dbReference>
<dbReference type="GO" id="GO:0005886">
    <property type="term" value="C:plasma membrane"/>
    <property type="evidence" value="ECO:0007669"/>
    <property type="project" value="UniProtKB-SubCell"/>
</dbReference>
<reference evidence="16" key="2">
    <citation type="submission" date="2025-08" db="UniProtKB">
        <authorList>
            <consortium name="Ensembl"/>
        </authorList>
    </citation>
    <scope>IDENTIFICATION</scope>
</reference>
<keyword evidence="10" id="KW-0325">Glycoprotein</keyword>
<dbReference type="SUPFAM" id="SSF81296">
    <property type="entry name" value="E set domains"/>
    <property type="match status" value="4"/>
</dbReference>
<dbReference type="SMART" id="SM00630">
    <property type="entry name" value="Sema"/>
    <property type="match status" value="1"/>
</dbReference>
<dbReference type="InterPro" id="IPR001627">
    <property type="entry name" value="Semap_dom"/>
</dbReference>
<dbReference type="Pfam" id="PF01437">
    <property type="entry name" value="PSI"/>
    <property type="match status" value="2"/>
</dbReference>
<proteinExistence type="inferred from homology"/>
<keyword evidence="17" id="KW-1185">Reference proteome</keyword>
<dbReference type="CDD" id="cd11271">
    <property type="entry name" value="Sema_plexin_A1"/>
    <property type="match status" value="1"/>
</dbReference>
<keyword evidence="3" id="KW-1003">Cell membrane</keyword>
<keyword evidence="8 13" id="KW-0472">Membrane</keyword>
<evidence type="ECO:0000313" key="16">
    <source>
        <dbReference type="Ensembl" id="ENSMGAP00000030263.1"/>
    </source>
</evidence>
<evidence type="ECO:0000256" key="12">
    <source>
        <dbReference type="SAM" id="Coils"/>
    </source>
</evidence>
<dbReference type="FunFam" id="2.60.40.10:FF:000329">
    <property type="entry name" value="Plexin A4"/>
    <property type="match status" value="1"/>
</dbReference>
<dbReference type="PANTHER" id="PTHR22625:SF35">
    <property type="entry name" value="PLEXIN-A1"/>
    <property type="match status" value="1"/>
</dbReference>
<dbReference type="Proteomes" id="UP000001645">
    <property type="component" value="Chromosome 14"/>
</dbReference>
<dbReference type="Pfam" id="PF20170">
    <property type="entry name" value="Plexin_RBD"/>
    <property type="match status" value="1"/>
</dbReference>
<dbReference type="GO" id="GO:0035295">
    <property type="term" value="P:tube development"/>
    <property type="evidence" value="ECO:0007669"/>
    <property type="project" value="UniProtKB-ARBA"/>
</dbReference>
<dbReference type="FunFam" id="2.60.40.10:FF:000071">
    <property type="entry name" value="Plexin A2"/>
    <property type="match status" value="1"/>
</dbReference>
<dbReference type="InterPro" id="IPR046800">
    <property type="entry name" value="Plexin_RBD"/>
</dbReference>
<dbReference type="FunFam" id="2.60.40.10:FF:001412">
    <property type="entry name" value="Plexin A1a"/>
    <property type="match status" value="1"/>
</dbReference>
<dbReference type="Pfam" id="PF01833">
    <property type="entry name" value="TIG"/>
    <property type="match status" value="4"/>
</dbReference>
<name>A0A803YER6_MELGA</name>
<keyword evidence="12" id="KW-0175">Coiled coil</keyword>
<dbReference type="FunFam" id="2.60.40.10:FF:000123">
    <property type="entry name" value="Plexin A1"/>
    <property type="match status" value="1"/>
</dbReference>
<dbReference type="Gene3D" id="2.60.40.10">
    <property type="entry name" value="Immunoglobulins"/>
    <property type="match status" value="5"/>
</dbReference>
<dbReference type="Pfam" id="PF18020">
    <property type="entry name" value="TIG_2"/>
    <property type="match status" value="1"/>
</dbReference>
<dbReference type="SUPFAM" id="SSF103575">
    <property type="entry name" value="Plexin repeat"/>
    <property type="match status" value="2"/>
</dbReference>
<dbReference type="FunFam" id="2.130.10.10:FF:000006">
    <property type="entry name" value="Plexin A2"/>
    <property type="match status" value="1"/>
</dbReference>
<dbReference type="Ensembl" id="ENSMGAT00000026221.1">
    <property type="protein sequence ID" value="ENSMGAP00000030263.1"/>
    <property type="gene ID" value="ENSMGAG00000007508.3"/>
</dbReference>
<feature type="coiled-coil region" evidence="12">
    <location>
        <begin position="1214"/>
        <end position="1263"/>
    </location>
</feature>
<evidence type="ECO:0000256" key="2">
    <source>
        <dbReference type="ARBA" id="ARBA00010297"/>
    </source>
</evidence>
<comment type="subcellular location">
    <subcellularLocation>
        <location evidence="1">Cell membrane</location>
        <topology evidence="1">Single-pass type I membrane protein</topology>
    </subcellularLocation>
</comment>
<dbReference type="InterPro" id="IPR014756">
    <property type="entry name" value="Ig_E-set"/>
</dbReference>
<dbReference type="CDD" id="cd00603">
    <property type="entry name" value="IPT_PCSR"/>
    <property type="match status" value="1"/>
</dbReference>
<evidence type="ECO:0000256" key="3">
    <source>
        <dbReference type="ARBA" id="ARBA00022475"/>
    </source>
</evidence>
<evidence type="ECO:0000256" key="8">
    <source>
        <dbReference type="ARBA" id="ARBA00023136"/>
    </source>
</evidence>
<evidence type="ECO:0000256" key="1">
    <source>
        <dbReference type="ARBA" id="ARBA00004251"/>
    </source>
</evidence>
<dbReference type="PANTHER" id="PTHR22625">
    <property type="entry name" value="PLEXIN"/>
    <property type="match status" value="1"/>
</dbReference>
<dbReference type="SMART" id="SM00429">
    <property type="entry name" value="IPT"/>
    <property type="match status" value="4"/>
</dbReference>
<evidence type="ECO:0000313" key="17">
    <source>
        <dbReference type="Proteomes" id="UP000001645"/>
    </source>
</evidence>
<dbReference type="InterPro" id="IPR013783">
    <property type="entry name" value="Ig-like_fold"/>
</dbReference>
<dbReference type="SUPFAM" id="SSF101912">
    <property type="entry name" value="Sema domain"/>
    <property type="match status" value="1"/>
</dbReference>
<evidence type="ECO:0000256" key="10">
    <source>
        <dbReference type="ARBA" id="ARBA00023180"/>
    </source>
</evidence>
<sequence>WLCCCLLLTWLPLAEGSPKSPFRTFSVTDWSLTHLVVHNKTGEVYVGAVNRIYKLSNNLTLLRTHVTGPVEDNEKCYPPPSVQSCPHGLVTTNNVNKLLLVDYSGNRLIACGSASQGICQFLRLDDLFKLGEPHHRKEHYLSSVNESGTMSGVIIEVLNGQNKLFIGTPIDGKSEYFPTLSSRKLMANEENAEMFGFVYQDEFVSSQLKIPSDTLSKFPTFDIYYIYSFSSEQFVYYLTLQLDTQLTSPDSTGEQFFTSKIVRLCVDDPKFYSYVEFPIGCVQDGIEYRLIQDAYLTKPGKALAKYLGISEREDILFTIFSQGQKNRVKPPKESVLCLFTLKKIKDKIKERIQSCYRGEGKLSLPWLLNKELGCINSPLQIDDNFCGQDFNQPLGGTVTIEGTPLFVDKEDGMTSVAAYDYRGQTVVFAGTRSGKIKKVGEKHQALQYENVVAHEGSSILRDLVLSPDRQHLYAMTEKQVTRVPVESCEQYESCELCLGSRDPHCGWCVLHNVCSRKDRCERADEPQRFASELRQCVQLTVQPRNISVTMSEVPLVLQAWNVPDLSAGVNCSFEDFTESESRIEDGKIYCSSPSARDVIPITRGRGELVSLVLALPHSRGGNGCLSCVNGSFPCHWCKYRHICTHNAADCSFLEGRVKLSEDCPQILPSTQIYIPVGVVKPITLTAKNLPQPQSGQRNYECIFHIPGSTTRVTALRFNSTSIQCQNTSYFYEGNDISDLPVNLSVVWNGNFVIDNPQNIQAHLYKCSALRESCGLCLKADPRFECGWCVSEKRCTLRQHCLAYESSWMHASSGNSRCTDPKITKLSPETGPRQGGTRLTITGENLGLKFEDVRWGVRVGKVMCIPIESEYISAEQIVCEIGDASPSKVHDARVEVCIRDCSPNYRATSPKSFTFVTPTFSRVTPARGPLSGGTWIAIEGSHLNAGSNVTVTIGGRPLPVRSAAGPPLATLLVGPPILININRAELSNPEVKYNYTEDPTIQKIDPEWSINSGGTLLTVTGTNLATIKEPKIRAKYCSSERENNCTVYNDTTMVCYAPSIDNPERSPPEVGDRPDEIGFIMDNVQALLIINTTNFVYYPDPVFEPLSPTGMLELKPSSPLILKGRNLLPPAAGNSRLNYTVLIGDTPCTLTVSETQLLCESPNLTGQHKVTIKAGGFEFSPGTLQIYSDSLLTLPAIIGIGGGGGLLLLIIIIVLIAYKRKSRDADRTLKRLQLQMDNLESRVALECKEAFAELQTDINELTNDLDGAGIPFLDYRTYAMRVLFPGIEDHPVLKEMEVQANVEKSLTLFGQLLNKKHFLLTFIRTLEAQRSFSMRDRGNVASLIMTALQGEMEYATGVLKQLLSDLIEKNLESKNHPKLLLRRTESVAEKMLTNWFTFLLYKFLKECAGEPLFMLYCAIKQQMEKGPIDAITGEARYSLSEDKLIRQQIDYKMLTLNCVNPENENAPEIPVKVLNCDTITQVKEKLLDAVYKGVPYSQRPKAGDMDLEWRQGRMARIILQDEDVTTKIDNDWKRLNTLAHYQVTDGSSVALVPKQNSAYNISNSSTFTKSLSRYESMLRTASSPDSLRSRTPMITPDLESGTKLWHLVKNHDHMDQREGDRGSKMVSEIYLTRLLATKGTLQKFVDDLFETIFSTAHRGSALPLAIKYMFDFLDEQADKHQINDYDVRHTWKSNCLPLRFWVNVIKNPQFVFDIHKNSITDACLSVVAQTFMDSCSTSEHKLGKDSPSNKLLYAKDIPNYKSWVERYYADIAKMPAISDQDMSAYLAEQSRLHLSQFNSMSALHEIYSYITKYKDEILAALEKDEQARRQRLRSKLEQAIDTMALSS</sequence>
<dbReference type="Bgee" id="ENSMGAG00000007508">
    <property type="expression patterns" value="Expressed in ovary and 17 other cell types or tissues"/>
</dbReference>
<dbReference type="SMART" id="SM00423">
    <property type="entry name" value="PSI"/>
    <property type="match status" value="3"/>
</dbReference>
<evidence type="ECO:0000256" key="14">
    <source>
        <dbReference type="SAM" id="SignalP"/>
    </source>
</evidence>
<feature type="chain" id="PRO_5032944406" description="Sema domain-containing protein" evidence="14">
    <location>
        <begin position="17"/>
        <end position="1846"/>
    </location>
</feature>
<keyword evidence="4 13" id="KW-0812">Transmembrane</keyword>
<evidence type="ECO:0000256" key="13">
    <source>
        <dbReference type="SAM" id="Phobius"/>
    </source>
</evidence>
<dbReference type="FunFam" id="1.10.506.10:FF:000005">
    <property type="entry name" value="Plexin A1"/>
    <property type="match status" value="1"/>
</dbReference>
<dbReference type="InterPro" id="IPR002909">
    <property type="entry name" value="IPT_dom"/>
</dbReference>
<evidence type="ECO:0000256" key="9">
    <source>
        <dbReference type="ARBA" id="ARBA00023157"/>
    </source>
</evidence>
<dbReference type="CDD" id="cd12790">
    <property type="entry name" value="RasGAP_plexin_A"/>
    <property type="match status" value="1"/>
</dbReference>
<dbReference type="Gene3D" id="2.130.10.10">
    <property type="entry name" value="YVTN repeat-like/Quinoprotein amine dehydrogenase"/>
    <property type="match status" value="1"/>
</dbReference>
<dbReference type="GO" id="GO:0030334">
    <property type="term" value="P:regulation of cell migration"/>
    <property type="evidence" value="ECO:0007669"/>
    <property type="project" value="TreeGrafter"/>
</dbReference>
<dbReference type="InterPro" id="IPR008936">
    <property type="entry name" value="Rho_GTPase_activation_prot"/>
</dbReference>
<organism evidence="16 17">
    <name type="scientific">Meleagris gallopavo</name>
    <name type="common">Wild turkey</name>
    <dbReference type="NCBI Taxonomy" id="9103"/>
    <lineage>
        <taxon>Eukaryota</taxon>
        <taxon>Metazoa</taxon>
        <taxon>Chordata</taxon>
        <taxon>Craniata</taxon>
        <taxon>Vertebrata</taxon>
        <taxon>Euteleostomi</taxon>
        <taxon>Archelosauria</taxon>
        <taxon>Archosauria</taxon>
        <taxon>Dinosauria</taxon>
        <taxon>Saurischia</taxon>
        <taxon>Theropoda</taxon>
        <taxon>Coelurosauria</taxon>
        <taxon>Aves</taxon>
        <taxon>Neognathae</taxon>
        <taxon>Galloanserae</taxon>
        <taxon>Galliformes</taxon>
        <taxon>Phasianidae</taxon>
        <taxon>Meleagridinae</taxon>
        <taxon>Meleagris</taxon>
    </lineage>
</organism>
<dbReference type="InterPro" id="IPR002165">
    <property type="entry name" value="Plexin_repeat"/>
</dbReference>
<dbReference type="GO" id="GO:0002116">
    <property type="term" value="C:semaphorin receptor complex"/>
    <property type="evidence" value="ECO:0007669"/>
    <property type="project" value="TreeGrafter"/>
</dbReference>
<dbReference type="Pfam" id="PF01403">
    <property type="entry name" value="Sema"/>
    <property type="match status" value="1"/>
</dbReference>
<dbReference type="GO" id="GO:0017154">
    <property type="term" value="F:semaphorin receptor activity"/>
    <property type="evidence" value="ECO:0007669"/>
    <property type="project" value="InterPro"/>
</dbReference>
<gene>
    <name evidence="16" type="primary">PLXNA1</name>
</gene>
<accession>A0A803YER6</accession>
<feature type="transmembrane region" description="Helical" evidence="13">
    <location>
        <begin position="1193"/>
        <end position="1217"/>
    </location>
</feature>
<dbReference type="InterPro" id="IPR013548">
    <property type="entry name" value="Plexin_cytoplasmic_RasGAP_dom"/>
</dbReference>
<evidence type="ECO:0000256" key="11">
    <source>
        <dbReference type="PROSITE-ProRule" id="PRU00352"/>
    </source>
</evidence>
<evidence type="ECO:0000256" key="4">
    <source>
        <dbReference type="ARBA" id="ARBA00022692"/>
    </source>
</evidence>
<dbReference type="FunFam" id="3.30.1680.10:FF:000032">
    <property type="entry name" value="Plexin A2"/>
    <property type="match status" value="1"/>
</dbReference>
<reference evidence="16" key="3">
    <citation type="submission" date="2025-09" db="UniProtKB">
        <authorList>
            <consortium name="Ensembl"/>
        </authorList>
    </citation>
    <scope>IDENTIFICATION</scope>
</reference>
<keyword evidence="6" id="KW-0677">Repeat</keyword>
<dbReference type="InterPro" id="IPR016201">
    <property type="entry name" value="PSI"/>
</dbReference>
<keyword evidence="9" id="KW-1015">Disulfide bond</keyword>
<dbReference type="InterPro" id="IPR036352">
    <property type="entry name" value="Semap_dom_sf"/>
</dbReference>
<dbReference type="InterPro" id="IPR031148">
    <property type="entry name" value="Plexin"/>
</dbReference>
<dbReference type="Pfam" id="PF24479">
    <property type="entry name" value="PSI_PlexinA-B"/>
    <property type="match status" value="1"/>
</dbReference>
<feature type="domain" description="Sema" evidence="15">
    <location>
        <begin position="5"/>
        <end position="485"/>
    </location>
</feature>
<dbReference type="InterPro" id="IPR042744">
    <property type="entry name" value="Plexin-A1_Sema"/>
</dbReference>
<evidence type="ECO:0000256" key="5">
    <source>
        <dbReference type="ARBA" id="ARBA00022729"/>
    </source>
</evidence>
<comment type="similarity">
    <text evidence="2">Belongs to the plexin family.</text>
</comment>
<feature type="signal peptide" evidence="14">
    <location>
        <begin position="1"/>
        <end position="16"/>
    </location>
</feature>
<comment type="caution">
    <text evidence="11">Lacks conserved residue(s) required for the propagation of feature annotation.</text>
</comment>
<dbReference type="SUPFAM" id="SSF48350">
    <property type="entry name" value="GTPase activation domain, GAP"/>
    <property type="match status" value="1"/>
</dbReference>